<feature type="region of interest" description="Disordered" evidence="1">
    <location>
        <begin position="57"/>
        <end position="105"/>
    </location>
</feature>
<keyword evidence="3" id="KW-1185">Reference proteome</keyword>
<comment type="caution">
    <text evidence="2">The sequence shown here is derived from an EMBL/GenBank/DDBJ whole genome shotgun (WGS) entry which is preliminary data.</text>
</comment>
<proteinExistence type="predicted"/>
<dbReference type="AlphaFoldDB" id="A0A5B0N566"/>
<organism evidence="2 3">
    <name type="scientific">Puccinia graminis f. sp. tritici</name>
    <dbReference type="NCBI Taxonomy" id="56615"/>
    <lineage>
        <taxon>Eukaryota</taxon>
        <taxon>Fungi</taxon>
        <taxon>Dikarya</taxon>
        <taxon>Basidiomycota</taxon>
        <taxon>Pucciniomycotina</taxon>
        <taxon>Pucciniomycetes</taxon>
        <taxon>Pucciniales</taxon>
        <taxon>Pucciniaceae</taxon>
        <taxon>Puccinia</taxon>
    </lineage>
</organism>
<evidence type="ECO:0000313" key="2">
    <source>
        <dbReference type="EMBL" id="KAA1083796.1"/>
    </source>
</evidence>
<evidence type="ECO:0000313" key="3">
    <source>
        <dbReference type="Proteomes" id="UP000324748"/>
    </source>
</evidence>
<feature type="compositionally biased region" description="Low complexity" evidence="1">
    <location>
        <begin position="90"/>
        <end position="105"/>
    </location>
</feature>
<gene>
    <name evidence="2" type="ORF">PGT21_007214</name>
</gene>
<accession>A0A5B0N566</accession>
<reference evidence="2 3" key="1">
    <citation type="submission" date="2019-05" db="EMBL/GenBank/DDBJ databases">
        <title>Emergence of the Ug99 lineage of the wheat stem rust pathogen through somatic hybridization.</title>
        <authorList>
            <person name="Li F."/>
            <person name="Upadhyaya N.M."/>
            <person name="Sperschneider J."/>
            <person name="Matny O."/>
            <person name="Nguyen-Phuc H."/>
            <person name="Mago R."/>
            <person name="Raley C."/>
            <person name="Miller M.E."/>
            <person name="Silverstein K.A.T."/>
            <person name="Henningsen E."/>
            <person name="Hirsch C.D."/>
            <person name="Visser B."/>
            <person name="Pretorius Z.A."/>
            <person name="Steffenson B.J."/>
            <person name="Schwessinger B."/>
            <person name="Dodds P.N."/>
            <person name="Figueroa M."/>
        </authorList>
    </citation>
    <scope>NUCLEOTIDE SEQUENCE [LARGE SCALE GENOMIC DNA]</scope>
    <source>
        <strain evidence="2">21-0</strain>
    </source>
</reference>
<protein>
    <submittedName>
        <fullName evidence="2">Uncharacterized protein</fullName>
    </submittedName>
</protein>
<evidence type="ECO:0000256" key="1">
    <source>
        <dbReference type="SAM" id="MobiDB-lite"/>
    </source>
</evidence>
<feature type="compositionally biased region" description="Polar residues" evidence="1">
    <location>
        <begin position="57"/>
        <end position="78"/>
    </location>
</feature>
<sequence length="136" mass="14852">MFFSDCDLSQIISTLFDVLNLRLSANIAIQLGHSIFGFRSSTLLNLKCSSCTSSDHQLESQDQQTGHTQELRYSSDASEGNPELIKTANIPSSTQSSTNSSTNILSPSTRVTVATTVGGRNIDANFFLFRILTNKQ</sequence>
<name>A0A5B0N566_PUCGR</name>
<dbReference type="Proteomes" id="UP000324748">
    <property type="component" value="Unassembled WGS sequence"/>
</dbReference>
<dbReference type="EMBL" id="VSWC01000118">
    <property type="protein sequence ID" value="KAA1083796.1"/>
    <property type="molecule type" value="Genomic_DNA"/>
</dbReference>